<feature type="compositionally biased region" description="Basic and acidic residues" evidence="1">
    <location>
        <begin position="18"/>
        <end position="36"/>
    </location>
</feature>
<feature type="region of interest" description="Disordered" evidence="1">
    <location>
        <begin position="335"/>
        <end position="361"/>
    </location>
</feature>
<feature type="compositionally biased region" description="Low complexity" evidence="1">
    <location>
        <begin position="241"/>
        <end position="262"/>
    </location>
</feature>
<accession>A0ABQ5KQ40</accession>
<sequence>MFNNSDAEIEEKGEEEEKEKGEEEHEKGSEESDHDFTSTMSTVSTVVEDVNEEEGVVSVSDRSVEDEESDYSDGSSHSTSSLTKETSEGTDRTEESEGKGIGIERRRSRSRRGRRRSGKSSSSTTTATGDITGDITDEGEHGIDHKHANMYILEDTQTTTTTHSRSHSDLQTDEIPEVSMDGKDEDPTFTFPRSPMDTGNFQALASKLGKKLTPSSTMVTGSPLNDPSMLLELSSRLEKTSSLNPDSNPDTNPDSNPDSNSDSEQDRRFYELYYSDLHYPKYFVGLFSPKAFLTLVHSLYSSSSSIDTDDFLRTLLFLVPPYLTSWIRNMRAKKDESDEIVSEEREEKEEKGRSIADSRGIGEEMTDVDGHHISYPSLFSVGNVDLSEEVEEKEQSMDSLFKQMFTEEDM</sequence>
<feature type="compositionally biased region" description="Low complexity" evidence="1">
    <location>
        <begin position="72"/>
        <end position="84"/>
    </location>
</feature>
<comment type="caution">
    <text evidence="2">The sequence shown here is derived from an EMBL/GenBank/DDBJ whole genome shotgun (WGS) entry which is preliminary data.</text>
</comment>
<feature type="compositionally biased region" description="Basic and acidic residues" evidence="1">
    <location>
        <begin position="85"/>
        <end position="105"/>
    </location>
</feature>
<organism evidence="2 3">
    <name type="scientific">Aduncisulcus paluster</name>
    <dbReference type="NCBI Taxonomy" id="2918883"/>
    <lineage>
        <taxon>Eukaryota</taxon>
        <taxon>Metamonada</taxon>
        <taxon>Carpediemonas-like organisms</taxon>
        <taxon>Aduncisulcus</taxon>
    </lineage>
</organism>
<protein>
    <submittedName>
        <fullName evidence="2">Uncharacterized protein</fullName>
    </submittedName>
</protein>
<reference evidence="2" key="1">
    <citation type="submission" date="2022-03" db="EMBL/GenBank/DDBJ databases">
        <title>Draft genome sequence of Aduncisulcus paluster, a free-living microaerophilic Fornicata.</title>
        <authorList>
            <person name="Yuyama I."/>
            <person name="Kume K."/>
            <person name="Tamura T."/>
            <person name="Inagaki Y."/>
            <person name="Hashimoto T."/>
        </authorList>
    </citation>
    <scope>NUCLEOTIDE SEQUENCE</scope>
    <source>
        <strain evidence="2">NY0171</strain>
    </source>
</reference>
<feature type="compositionally biased region" description="Low complexity" evidence="1">
    <location>
        <begin position="119"/>
        <end position="134"/>
    </location>
</feature>
<feature type="region of interest" description="Disordered" evidence="1">
    <location>
        <begin position="1"/>
        <end position="198"/>
    </location>
</feature>
<dbReference type="EMBL" id="BQXS01010836">
    <property type="protein sequence ID" value="GKT34612.1"/>
    <property type="molecule type" value="Genomic_DNA"/>
</dbReference>
<evidence type="ECO:0000313" key="2">
    <source>
        <dbReference type="EMBL" id="GKT34612.1"/>
    </source>
</evidence>
<dbReference type="Proteomes" id="UP001057375">
    <property type="component" value="Unassembled WGS sequence"/>
</dbReference>
<feature type="compositionally biased region" description="Low complexity" evidence="1">
    <location>
        <begin position="37"/>
        <end position="48"/>
    </location>
</feature>
<keyword evidence="3" id="KW-1185">Reference proteome</keyword>
<feature type="compositionally biased region" description="Basic residues" evidence="1">
    <location>
        <begin position="106"/>
        <end position="118"/>
    </location>
</feature>
<gene>
    <name evidence="2" type="ORF">ADUPG1_007937</name>
</gene>
<feature type="region of interest" description="Disordered" evidence="1">
    <location>
        <begin position="238"/>
        <end position="265"/>
    </location>
</feature>
<name>A0ABQ5KQ40_9EUKA</name>
<feature type="compositionally biased region" description="Basic and acidic residues" evidence="1">
    <location>
        <begin position="138"/>
        <end position="147"/>
    </location>
</feature>
<evidence type="ECO:0000313" key="3">
    <source>
        <dbReference type="Proteomes" id="UP001057375"/>
    </source>
</evidence>
<evidence type="ECO:0000256" key="1">
    <source>
        <dbReference type="SAM" id="MobiDB-lite"/>
    </source>
</evidence>
<proteinExistence type="predicted"/>
<feature type="compositionally biased region" description="Acidic residues" evidence="1">
    <location>
        <begin position="7"/>
        <end position="17"/>
    </location>
</feature>